<name>A0A4P8PJL5_9VIRU</name>
<proteinExistence type="predicted"/>
<sequence length="165" mass="18479">MTLKQGVNSNGELMRDFYVEHDPVDAPSADDGMTRQEFAAECDINTLLSQYERTGVLDHFNRREPVYLDLLDMPDDLLATMSMVQAAEASFMALPAKVRREFDNDPFKFVEFAERPENLSRLREWGLAPPEKPVEAPKSYGTSHEGDKPDTAKPEAKPSTVLASG</sequence>
<feature type="compositionally biased region" description="Basic and acidic residues" evidence="1">
    <location>
        <begin position="144"/>
        <end position="156"/>
    </location>
</feature>
<protein>
    <submittedName>
        <fullName evidence="2">Internal scaffolding protein</fullName>
    </submittedName>
</protein>
<dbReference type="InterPro" id="IPR014131">
    <property type="entry name" value="Chlamydia_phage_Vp3"/>
</dbReference>
<accession>A0A4P8PJL5</accession>
<organism evidence="2">
    <name type="scientific">Blackfly microvirus SF02</name>
    <dbReference type="NCBI Taxonomy" id="2576452"/>
    <lineage>
        <taxon>Viruses</taxon>
        <taxon>Monodnaviria</taxon>
        <taxon>Sangervirae</taxon>
        <taxon>Phixviricota</taxon>
        <taxon>Malgrandaviricetes</taxon>
        <taxon>Petitvirales</taxon>
        <taxon>Microviridae</taxon>
        <taxon>Microvirus</taxon>
    </lineage>
</organism>
<dbReference type="EMBL" id="MK249137">
    <property type="protein sequence ID" value="QCQ84621.1"/>
    <property type="molecule type" value="Genomic_DNA"/>
</dbReference>
<dbReference type="Pfam" id="PF09675">
    <property type="entry name" value="Chlamy_scaf"/>
    <property type="match status" value="1"/>
</dbReference>
<reference evidence="2" key="1">
    <citation type="submission" date="2018-12" db="EMBL/GenBank/DDBJ databases">
        <title>Singled stranded DNA viruses identified in blackflies (Austrosimulium ungulatum) sampled in New Zealand.</title>
        <authorList>
            <person name="Kraberger S."/>
            <person name="Fontenele R.S."/>
            <person name="Schmidlin K."/>
            <person name="Walters M."/>
            <person name="Varsani A."/>
        </authorList>
    </citation>
    <scope>NUCLEOTIDE SEQUENCE [LARGE SCALE GENOMIC DNA]</scope>
    <source>
        <strain evidence="2">022</strain>
    </source>
</reference>
<feature type="region of interest" description="Disordered" evidence="1">
    <location>
        <begin position="123"/>
        <end position="165"/>
    </location>
</feature>
<evidence type="ECO:0000256" key="1">
    <source>
        <dbReference type="SAM" id="MobiDB-lite"/>
    </source>
</evidence>
<dbReference type="Proteomes" id="UP000323133">
    <property type="component" value="Segment"/>
</dbReference>
<evidence type="ECO:0000313" key="2">
    <source>
        <dbReference type="EMBL" id="QCQ84621.1"/>
    </source>
</evidence>